<dbReference type="FunFam" id="2.30.30.40:FF:000100">
    <property type="entry name" value="SH3 domain-containing YSC84-like protein 1"/>
    <property type="match status" value="1"/>
</dbReference>
<dbReference type="HOGENOM" id="CLU_2639062_0_0_1"/>
<reference evidence="5" key="2">
    <citation type="submission" date="2015-01" db="EMBL/GenBank/DDBJ databases">
        <title>Evolutionary Origins and Diversification of the Mycorrhizal Mutualists.</title>
        <authorList>
            <consortium name="DOE Joint Genome Institute"/>
            <consortium name="Mycorrhizal Genomics Consortium"/>
            <person name="Kohler A."/>
            <person name="Kuo A."/>
            <person name="Nagy L.G."/>
            <person name="Floudas D."/>
            <person name="Copeland A."/>
            <person name="Barry K.W."/>
            <person name="Cichocki N."/>
            <person name="Veneault-Fourrey C."/>
            <person name="LaButti K."/>
            <person name="Lindquist E.A."/>
            <person name="Lipzen A."/>
            <person name="Lundell T."/>
            <person name="Morin E."/>
            <person name="Murat C."/>
            <person name="Riley R."/>
            <person name="Ohm R."/>
            <person name="Sun H."/>
            <person name="Tunlid A."/>
            <person name="Henrissat B."/>
            <person name="Grigoriev I.V."/>
            <person name="Hibbett D.S."/>
            <person name="Martin F."/>
        </authorList>
    </citation>
    <scope>NUCLEOTIDE SEQUENCE [LARGE SCALE GENOMIC DNA]</scope>
    <source>
        <strain evidence="5">Marx 270</strain>
    </source>
</reference>
<dbReference type="InterPro" id="IPR001452">
    <property type="entry name" value="SH3_domain"/>
</dbReference>
<evidence type="ECO:0000256" key="1">
    <source>
        <dbReference type="ARBA" id="ARBA00022443"/>
    </source>
</evidence>
<dbReference type="GO" id="GO:0006897">
    <property type="term" value="P:endocytosis"/>
    <property type="evidence" value="ECO:0007669"/>
    <property type="project" value="InterPro"/>
</dbReference>
<dbReference type="InParanoid" id="A0A0C3PGH5"/>
<keyword evidence="5" id="KW-1185">Reference proteome</keyword>
<dbReference type="InterPro" id="IPR046982">
    <property type="entry name" value="BIN3/RVS161-like"/>
</dbReference>
<sequence>MFLRIIRILFLLEKQRMEGVARAIALFNFHAVEAGDLTFSKGDVIVVTRKSDSTDDWWTGKVNGKEGIFPANFVELV</sequence>
<dbReference type="Proteomes" id="UP000054217">
    <property type="component" value="Unassembled WGS sequence"/>
</dbReference>
<keyword evidence="1 2" id="KW-0728">SH3 domain</keyword>
<dbReference type="SUPFAM" id="SSF50044">
    <property type="entry name" value="SH3-domain"/>
    <property type="match status" value="1"/>
</dbReference>
<dbReference type="AlphaFoldDB" id="A0A0C3PGH5"/>
<evidence type="ECO:0000256" key="2">
    <source>
        <dbReference type="PROSITE-ProRule" id="PRU00192"/>
    </source>
</evidence>
<dbReference type="GO" id="GO:0030479">
    <property type="term" value="C:actin cortical patch"/>
    <property type="evidence" value="ECO:0007669"/>
    <property type="project" value="TreeGrafter"/>
</dbReference>
<proteinExistence type="predicted"/>
<dbReference type="GO" id="GO:0051666">
    <property type="term" value="P:actin cortical patch localization"/>
    <property type="evidence" value="ECO:0007669"/>
    <property type="project" value="InterPro"/>
</dbReference>
<organism evidence="4 5">
    <name type="scientific">Pisolithus tinctorius Marx 270</name>
    <dbReference type="NCBI Taxonomy" id="870435"/>
    <lineage>
        <taxon>Eukaryota</taxon>
        <taxon>Fungi</taxon>
        <taxon>Dikarya</taxon>
        <taxon>Basidiomycota</taxon>
        <taxon>Agaricomycotina</taxon>
        <taxon>Agaricomycetes</taxon>
        <taxon>Agaricomycetidae</taxon>
        <taxon>Boletales</taxon>
        <taxon>Sclerodermatineae</taxon>
        <taxon>Pisolithaceae</taxon>
        <taxon>Pisolithus</taxon>
    </lineage>
</organism>
<dbReference type="PROSITE" id="PS50002">
    <property type="entry name" value="SH3"/>
    <property type="match status" value="1"/>
</dbReference>
<gene>
    <name evidence="4" type="ORF">M404DRAFT_23979</name>
</gene>
<dbReference type="PRINTS" id="PR00452">
    <property type="entry name" value="SH3DOMAIN"/>
</dbReference>
<dbReference type="Pfam" id="PF00018">
    <property type="entry name" value="SH3_1"/>
    <property type="match status" value="1"/>
</dbReference>
<dbReference type="PANTHER" id="PTHR47174">
    <property type="entry name" value="BRIDGING INTEGRATOR 3"/>
    <property type="match status" value="1"/>
</dbReference>
<dbReference type="PANTHER" id="PTHR47174:SF1">
    <property type="entry name" value="REDUCED VIABILITY UPON STARVATION PROTEIN 167"/>
    <property type="match status" value="1"/>
</dbReference>
<dbReference type="GO" id="GO:1990528">
    <property type="term" value="C:Rvs161p-Rvs167p complex"/>
    <property type="evidence" value="ECO:0007669"/>
    <property type="project" value="TreeGrafter"/>
</dbReference>
<evidence type="ECO:0000313" key="4">
    <source>
        <dbReference type="EMBL" id="KIO07476.1"/>
    </source>
</evidence>
<evidence type="ECO:0000313" key="5">
    <source>
        <dbReference type="Proteomes" id="UP000054217"/>
    </source>
</evidence>
<dbReference type="GO" id="GO:0043332">
    <property type="term" value="C:mating projection tip"/>
    <property type="evidence" value="ECO:0007669"/>
    <property type="project" value="TreeGrafter"/>
</dbReference>
<dbReference type="GO" id="GO:0097320">
    <property type="term" value="P:plasma membrane tubulation"/>
    <property type="evidence" value="ECO:0007669"/>
    <property type="project" value="TreeGrafter"/>
</dbReference>
<dbReference type="STRING" id="870435.A0A0C3PGH5"/>
<name>A0A0C3PGH5_PISTI</name>
<dbReference type="EMBL" id="KN831960">
    <property type="protein sequence ID" value="KIO07476.1"/>
    <property type="molecule type" value="Genomic_DNA"/>
</dbReference>
<dbReference type="InterPro" id="IPR036028">
    <property type="entry name" value="SH3-like_dom_sf"/>
</dbReference>
<dbReference type="GO" id="GO:0031097">
    <property type="term" value="C:medial cortex"/>
    <property type="evidence" value="ECO:0007669"/>
    <property type="project" value="TreeGrafter"/>
</dbReference>
<dbReference type="GO" id="GO:0008289">
    <property type="term" value="F:lipid binding"/>
    <property type="evidence" value="ECO:0007669"/>
    <property type="project" value="TreeGrafter"/>
</dbReference>
<dbReference type="OrthoDB" id="5983572at2759"/>
<dbReference type="Gene3D" id="2.30.30.40">
    <property type="entry name" value="SH3 Domains"/>
    <property type="match status" value="1"/>
</dbReference>
<feature type="domain" description="SH3" evidence="3">
    <location>
        <begin position="18"/>
        <end position="77"/>
    </location>
</feature>
<reference evidence="4 5" key="1">
    <citation type="submission" date="2014-04" db="EMBL/GenBank/DDBJ databases">
        <authorList>
            <consortium name="DOE Joint Genome Institute"/>
            <person name="Kuo A."/>
            <person name="Kohler A."/>
            <person name="Costa M.D."/>
            <person name="Nagy L.G."/>
            <person name="Floudas D."/>
            <person name="Copeland A."/>
            <person name="Barry K.W."/>
            <person name="Cichocki N."/>
            <person name="Veneault-Fourrey C."/>
            <person name="LaButti K."/>
            <person name="Lindquist E.A."/>
            <person name="Lipzen A."/>
            <person name="Lundell T."/>
            <person name="Morin E."/>
            <person name="Murat C."/>
            <person name="Sun H."/>
            <person name="Tunlid A."/>
            <person name="Henrissat B."/>
            <person name="Grigoriev I.V."/>
            <person name="Hibbett D.S."/>
            <person name="Martin F."/>
            <person name="Nordberg H.P."/>
            <person name="Cantor M.N."/>
            <person name="Hua S.X."/>
        </authorList>
    </citation>
    <scope>NUCLEOTIDE SEQUENCE [LARGE SCALE GENOMIC DNA]</scope>
    <source>
        <strain evidence="4 5">Marx 270</strain>
    </source>
</reference>
<evidence type="ECO:0000259" key="3">
    <source>
        <dbReference type="PROSITE" id="PS50002"/>
    </source>
</evidence>
<dbReference type="SMART" id="SM00326">
    <property type="entry name" value="SH3"/>
    <property type="match status" value="1"/>
</dbReference>
<protein>
    <recommendedName>
        <fullName evidence="3">SH3 domain-containing protein</fullName>
    </recommendedName>
</protein>
<accession>A0A0C3PGH5</accession>